<organism evidence="1 2">
    <name type="scientific">Thiohalobacter thiocyanaticus</name>
    <dbReference type="NCBI Taxonomy" id="585455"/>
    <lineage>
        <taxon>Bacteria</taxon>
        <taxon>Pseudomonadati</taxon>
        <taxon>Pseudomonadota</taxon>
        <taxon>Gammaproteobacteria</taxon>
        <taxon>Thiohalobacterales</taxon>
        <taxon>Thiohalobacteraceae</taxon>
        <taxon>Thiohalobacter</taxon>
    </lineage>
</organism>
<evidence type="ECO:0000313" key="1">
    <source>
        <dbReference type="EMBL" id="RRQ21499.1"/>
    </source>
</evidence>
<dbReference type="Gene3D" id="2.40.70.10">
    <property type="entry name" value="Acid Proteases"/>
    <property type="match status" value="1"/>
</dbReference>
<comment type="caution">
    <text evidence="1">The sequence shown here is derived from an EMBL/GenBank/DDBJ whole genome shotgun (WGS) entry which is preliminary data.</text>
</comment>
<dbReference type="SUPFAM" id="SSF50630">
    <property type="entry name" value="Acid proteases"/>
    <property type="match status" value="1"/>
</dbReference>
<protein>
    <recommendedName>
        <fullName evidence="3">Aspartyl protease</fullName>
    </recommendedName>
</protein>
<dbReference type="CDD" id="cd05483">
    <property type="entry name" value="retropepsin_like_bacteria"/>
    <property type="match status" value="1"/>
</dbReference>
<dbReference type="OrthoDB" id="9179511at2"/>
<evidence type="ECO:0008006" key="3">
    <source>
        <dbReference type="Google" id="ProtNLM"/>
    </source>
</evidence>
<reference evidence="1 2" key="1">
    <citation type="journal article" date="2010" name="Int. J. Syst. Evol. Microbiol.">
        <title>Thiohalobacter thiocyanaticus gen. nov., sp. nov., a moderately halophilic, sulfur-oxidizing gammaproteobacterium from hypersaline lakes, that utilizes thiocyanate.</title>
        <authorList>
            <person name="Sorokin D.Y."/>
            <person name="Kovaleva O.L."/>
            <person name="Tourova T.P."/>
            <person name="Muyzer G."/>
        </authorList>
    </citation>
    <scope>NUCLEOTIDE SEQUENCE [LARGE SCALE GENOMIC DNA]</scope>
    <source>
        <strain evidence="1 2">Hrh1</strain>
    </source>
</reference>
<gene>
    <name evidence="1" type="ORF">D6C00_05795</name>
</gene>
<dbReference type="EMBL" id="QZMU01000001">
    <property type="protein sequence ID" value="RRQ21499.1"/>
    <property type="molecule type" value="Genomic_DNA"/>
</dbReference>
<dbReference type="RefSeq" id="WP_125180844.1">
    <property type="nucleotide sequence ID" value="NZ_QZMU01000001.1"/>
</dbReference>
<evidence type="ECO:0000313" key="2">
    <source>
        <dbReference type="Proteomes" id="UP000287798"/>
    </source>
</evidence>
<dbReference type="AlphaFoldDB" id="A0A426QIC0"/>
<dbReference type="InterPro" id="IPR021109">
    <property type="entry name" value="Peptidase_aspartic_dom_sf"/>
</dbReference>
<sequence>MKKIFWNRFGAGLAALWLWQPAVGQNFDVKVPMQARNAATFYVSAEIDGFGKSDFLVDTGSGYMTINEDTLAILQDADQVEYIKDLSGILANGDRLQVPVYRINRLAIGGQCEIRNVEAAVFPGSSRQILGLSALTRAAPFVFSTDPAELLLTCGVEELAAADTVVQ</sequence>
<dbReference type="Proteomes" id="UP000287798">
    <property type="component" value="Unassembled WGS sequence"/>
</dbReference>
<keyword evidence="2" id="KW-1185">Reference proteome</keyword>
<dbReference type="InterPro" id="IPR034122">
    <property type="entry name" value="Retropepsin-like_bacterial"/>
</dbReference>
<proteinExistence type="predicted"/>
<dbReference type="Pfam" id="PF13975">
    <property type="entry name" value="gag-asp_proteas"/>
    <property type="match status" value="1"/>
</dbReference>
<accession>A0A426QIC0</accession>
<name>A0A426QIC0_9GAMM</name>